<dbReference type="GO" id="GO:0005524">
    <property type="term" value="F:ATP binding"/>
    <property type="evidence" value="ECO:0007669"/>
    <property type="project" value="UniProtKB-UniRule"/>
</dbReference>
<dbReference type="GO" id="GO:0004642">
    <property type="term" value="F:phosphoribosylformylglycinamidine synthase activity"/>
    <property type="evidence" value="ECO:0007669"/>
    <property type="project" value="UniProtKB-UniRule"/>
</dbReference>
<dbReference type="EC" id="6.3.5.3" evidence="6"/>
<dbReference type="UniPathway" id="UPA00074">
    <property type="reaction ID" value="UER00128"/>
</dbReference>
<comment type="catalytic activity">
    <reaction evidence="6">
        <text>N(2)-formyl-N(1)-(5-phospho-beta-D-ribosyl)glycinamide + L-glutamine + ATP + H2O = 2-formamido-N(1)-(5-O-phospho-beta-D-ribosyl)acetamidine + L-glutamate + ADP + phosphate + H(+)</text>
        <dbReference type="Rhea" id="RHEA:17129"/>
        <dbReference type="ChEBI" id="CHEBI:15377"/>
        <dbReference type="ChEBI" id="CHEBI:15378"/>
        <dbReference type="ChEBI" id="CHEBI:29985"/>
        <dbReference type="ChEBI" id="CHEBI:30616"/>
        <dbReference type="ChEBI" id="CHEBI:43474"/>
        <dbReference type="ChEBI" id="CHEBI:58359"/>
        <dbReference type="ChEBI" id="CHEBI:147286"/>
        <dbReference type="ChEBI" id="CHEBI:147287"/>
        <dbReference type="ChEBI" id="CHEBI:456216"/>
        <dbReference type="EC" id="6.3.5.3"/>
    </reaction>
</comment>
<evidence type="ECO:0000313" key="7">
    <source>
        <dbReference type="EMBL" id="RLQ84497.1"/>
    </source>
</evidence>
<protein>
    <recommendedName>
        <fullName evidence="6">Phosphoribosylformylglycinamidine synthase subunit PurS</fullName>
        <shortName evidence="6">FGAM synthase</shortName>
        <ecNumber evidence="6">6.3.5.3</ecNumber>
    </recommendedName>
    <alternativeName>
        <fullName evidence="6">Formylglycinamide ribonucleotide amidotransferase subunit III</fullName>
        <shortName evidence="6">FGAR amidotransferase III</shortName>
        <shortName evidence="6">FGAR-AT III</shortName>
    </alternativeName>
    <alternativeName>
        <fullName evidence="6">Phosphoribosylformylglycinamidine synthase subunit III</fullName>
    </alternativeName>
</protein>
<dbReference type="InterPro" id="IPR036604">
    <property type="entry name" value="PurS-like_sf"/>
</dbReference>
<dbReference type="RefSeq" id="WP_121659537.1">
    <property type="nucleotide sequence ID" value="NZ_BMEK01000002.1"/>
</dbReference>
<evidence type="ECO:0000313" key="8">
    <source>
        <dbReference type="Proteomes" id="UP000282460"/>
    </source>
</evidence>
<keyword evidence="5 6" id="KW-0067">ATP-binding</keyword>
<keyword evidence="2 6" id="KW-0436">Ligase</keyword>
<comment type="subcellular location">
    <subcellularLocation>
        <location evidence="6">Cytoplasm</location>
    </subcellularLocation>
</comment>
<comment type="subunit">
    <text evidence="6">Part of the FGAM synthase complex composed of 1 PurL, 1 PurQ and 2 PurS subunits.</text>
</comment>
<dbReference type="SUPFAM" id="SSF82697">
    <property type="entry name" value="PurS-like"/>
    <property type="match status" value="1"/>
</dbReference>
<keyword evidence="1 6" id="KW-0963">Cytoplasm</keyword>
<gene>
    <name evidence="6 7" type="primary">purS</name>
    <name evidence="7" type="ORF">D9V28_09965</name>
</gene>
<evidence type="ECO:0000256" key="1">
    <source>
        <dbReference type="ARBA" id="ARBA00022490"/>
    </source>
</evidence>
<dbReference type="GO" id="GO:0005737">
    <property type="term" value="C:cytoplasm"/>
    <property type="evidence" value="ECO:0007669"/>
    <property type="project" value="UniProtKB-SubCell"/>
</dbReference>
<reference evidence="7 8" key="1">
    <citation type="submission" date="2018-10" db="EMBL/GenBank/DDBJ databases">
        <authorList>
            <person name="Li J."/>
        </authorList>
    </citation>
    <scope>NUCLEOTIDE SEQUENCE [LARGE SCALE GENOMIC DNA]</scope>
    <source>
        <strain evidence="7 8">ZD1-4</strain>
    </source>
</reference>
<dbReference type="GO" id="GO:0006189">
    <property type="term" value="P:'de novo' IMP biosynthetic process"/>
    <property type="evidence" value="ECO:0007669"/>
    <property type="project" value="UniProtKB-UniRule"/>
</dbReference>
<dbReference type="InterPro" id="IPR003850">
    <property type="entry name" value="PurS"/>
</dbReference>
<evidence type="ECO:0000256" key="4">
    <source>
        <dbReference type="ARBA" id="ARBA00022755"/>
    </source>
</evidence>
<comment type="function">
    <text evidence="6">Part of the phosphoribosylformylglycinamidine synthase complex involved in the purines biosynthetic pathway. Catalyzes the ATP-dependent conversion of formylglycinamide ribonucleotide (FGAR) and glutamine to yield formylglycinamidine ribonucleotide (FGAM) and glutamate. The FGAM synthase complex is composed of three subunits. PurQ produces an ammonia molecule by converting glutamine to glutamate. PurL transfers the ammonia molecule to FGAR to form FGAM in an ATP-dependent manner. PurS interacts with PurQ and PurL and is thought to assist in the transfer of the ammonia molecule from PurQ to PurL.</text>
</comment>
<evidence type="ECO:0000256" key="5">
    <source>
        <dbReference type="ARBA" id="ARBA00022840"/>
    </source>
</evidence>
<dbReference type="AlphaFoldDB" id="A0A3L7J1V6"/>
<dbReference type="Pfam" id="PF02700">
    <property type="entry name" value="PurS"/>
    <property type="match status" value="1"/>
</dbReference>
<accession>A0A3L7J1V6</accession>
<comment type="similarity">
    <text evidence="6">Belongs to the PurS family.</text>
</comment>
<dbReference type="Proteomes" id="UP000282460">
    <property type="component" value="Unassembled WGS sequence"/>
</dbReference>
<dbReference type="EMBL" id="RCWJ01000002">
    <property type="protein sequence ID" value="RLQ84497.1"/>
    <property type="molecule type" value="Genomic_DNA"/>
</dbReference>
<keyword evidence="8" id="KW-1185">Reference proteome</keyword>
<comment type="pathway">
    <text evidence="6">Purine metabolism; IMP biosynthesis via de novo pathway; 5-amino-1-(5-phospho-D-ribosyl)imidazole from N(2)-formyl-N(1)-(5-phospho-D-ribosyl)glycinamide: step 1/2.</text>
</comment>
<evidence type="ECO:0000256" key="6">
    <source>
        <dbReference type="HAMAP-Rule" id="MF_01926"/>
    </source>
</evidence>
<evidence type="ECO:0000256" key="3">
    <source>
        <dbReference type="ARBA" id="ARBA00022741"/>
    </source>
</evidence>
<dbReference type="PANTHER" id="PTHR34696">
    <property type="entry name" value="PHOSPHORIBOSYLFORMYLGLYCINAMIDINE SYNTHASE SUBUNIT PURS"/>
    <property type="match status" value="1"/>
</dbReference>
<dbReference type="Gene3D" id="3.30.1280.10">
    <property type="entry name" value="Phosphoribosylformylglycinamidine synthase subunit PurS"/>
    <property type="match status" value="1"/>
</dbReference>
<sequence length="84" mass="8997">MPTIVVEVMPKAELLDPQGKAVAGALARLGKTEFSGVRIGKRFELTVDGEITDAVRADVEKIADEILSNSVIEDVVAITYPEAE</sequence>
<comment type="caution">
    <text evidence="7">The sequence shown here is derived from an EMBL/GenBank/DDBJ whole genome shotgun (WGS) entry which is preliminary data.</text>
</comment>
<dbReference type="NCBIfam" id="NF004630">
    <property type="entry name" value="PRK05974.1"/>
    <property type="match status" value="1"/>
</dbReference>
<name>A0A3L7J1V6_9MICO</name>
<organism evidence="7 8">
    <name type="scientific">Mycetocola zhadangensis</name>
    <dbReference type="NCBI Taxonomy" id="1164595"/>
    <lineage>
        <taxon>Bacteria</taxon>
        <taxon>Bacillati</taxon>
        <taxon>Actinomycetota</taxon>
        <taxon>Actinomycetes</taxon>
        <taxon>Micrococcales</taxon>
        <taxon>Microbacteriaceae</taxon>
        <taxon>Mycetocola</taxon>
    </lineage>
</organism>
<proteinExistence type="inferred from homology"/>
<dbReference type="NCBIfam" id="TIGR00302">
    <property type="entry name" value="phosphoribosylformylglycinamidine synthase subunit PurS"/>
    <property type="match status" value="1"/>
</dbReference>
<dbReference type="PANTHER" id="PTHR34696:SF1">
    <property type="entry name" value="PHOSPHORIBOSYLFORMYLGLYCINAMIDINE SYNTHASE SUBUNIT PURS"/>
    <property type="match status" value="1"/>
</dbReference>
<dbReference type="HAMAP" id="MF_01926">
    <property type="entry name" value="PurS"/>
    <property type="match status" value="1"/>
</dbReference>
<dbReference type="OrthoDB" id="3479567at2"/>
<keyword evidence="4 6" id="KW-0658">Purine biosynthesis</keyword>
<keyword evidence="3 6" id="KW-0547">Nucleotide-binding</keyword>
<evidence type="ECO:0000256" key="2">
    <source>
        <dbReference type="ARBA" id="ARBA00022598"/>
    </source>
</evidence>